<keyword evidence="4 10" id="KW-0812">Transmembrane</keyword>
<gene>
    <name evidence="12" type="ORF">RchiOBHm_Chr7g0223901</name>
</gene>
<dbReference type="Gene3D" id="1.50.40.10">
    <property type="entry name" value="Mitochondrial carrier domain"/>
    <property type="match status" value="1"/>
</dbReference>
<sequence length="306" mass="33706">MKPSQEHGRQHAPTKILLTSISAMVAETTTFPIDLMKTRLQLHGESRSLGSTRATNAFRVASEIVRREGPLGLYKGLSPAILRHLFYTPVRIVGYEHLRNSLKTDGGSLSLGAKALYGGLSGVIAQLVASPADLVKVRMQADGRFVSQGFQPRYLGCFDALNKIARAEGVGGLWKGVFPNVQRAFLVNMGELACYDHAKRFVINNQISEDNIYAHTLASIMSGLSATALSCPADVVKTRMMNQSGSKEGKIMYSSSYGCLVKTVKVEGLRALWKGFFPTWARLGPWQFVFWVSYEKFRQIAGFSSF</sequence>
<dbReference type="InterPro" id="IPR050391">
    <property type="entry name" value="Mito_Metabolite_Transporter"/>
</dbReference>
<comment type="similarity">
    <text evidence="2 11">Belongs to the mitochondrial carrier (TC 2.A.29) family.</text>
</comment>
<evidence type="ECO:0000256" key="4">
    <source>
        <dbReference type="ARBA" id="ARBA00022692"/>
    </source>
</evidence>
<name>A0A2P6PDQ0_ROSCH</name>
<dbReference type="FunFam" id="1.50.40.10:FF:000062">
    <property type="entry name" value="mitochondrial uncoupling protein 3"/>
    <property type="match status" value="1"/>
</dbReference>
<feature type="repeat" description="Solcar" evidence="10">
    <location>
        <begin position="14"/>
        <end position="101"/>
    </location>
</feature>
<evidence type="ECO:0000256" key="7">
    <source>
        <dbReference type="ARBA" id="ARBA00022989"/>
    </source>
</evidence>
<evidence type="ECO:0000256" key="5">
    <source>
        <dbReference type="ARBA" id="ARBA00022737"/>
    </source>
</evidence>
<comment type="caution">
    <text evidence="12">The sequence shown here is derived from an EMBL/GenBank/DDBJ whole genome shotgun (WGS) entry which is preliminary data.</text>
</comment>
<feature type="repeat" description="Solcar" evidence="10">
    <location>
        <begin position="210"/>
        <end position="300"/>
    </location>
</feature>
<dbReference type="PANTHER" id="PTHR45618">
    <property type="entry name" value="MITOCHONDRIAL DICARBOXYLATE CARRIER-RELATED"/>
    <property type="match status" value="1"/>
</dbReference>
<dbReference type="OMA" id="KGFIPYW"/>
<dbReference type="EMBL" id="PDCK01000045">
    <property type="protein sequence ID" value="PRQ20048.1"/>
    <property type="molecule type" value="Genomic_DNA"/>
</dbReference>
<proteinExistence type="inferred from homology"/>
<dbReference type="GO" id="GO:0005743">
    <property type="term" value="C:mitochondrial inner membrane"/>
    <property type="evidence" value="ECO:0007669"/>
    <property type="project" value="UniProtKB-SubCell"/>
</dbReference>
<dbReference type="PRINTS" id="PR00926">
    <property type="entry name" value="MITOCARRIER"/>
</dbReference>
<evidence type="ECO:0000256" key="9">
    <source>
        <dbReference type="ARBA" id="ARBA00023136"/>
    </source>
</evidence>
<evidence type="ECO:0000313" key="13">
    <source>
        <dbReference type="Proteomes" id="UP000238479"/>
    </source>
</evidence>
<comment type="subcellular location">
    <subcellularLocation>
        <location evidence="1">Mitochondrion inner membrane</location>
        <topology evidence="1">Multi-pass membrane protein</topology>
    </subcellularLocation>
</comment>
<keyword evidence="9 10" id="KW-0472">Membrane</keyword>
<keyword evidence="13" id="KW-1185">Reference proteome</keyword>
<reference evidence="12 13" key="1">
    <citation type="journal article" date="2018" name="Nat. Genet.">
        <title>The Rosa genome provides new insights in the design of modern roses.</title>
        <authorList>
            <person name="Bendahmane M."/>
        </authorList>
    </citation>
    <scope>NUCLEOTIDE SEQUENCE [LARGE SCALE GENOMIC DNA]</scope>
    <source>
        <strain evidence="13">cv. Old Blush</strain>
    </source>
</reference>
<dbReference type="InterPro" id="IPR002067">
    <property type="entry name" value="MCP"/>
</dbReference>
<keyword evidence="3 11" id="KW-0813">Transport</keyword>
<evidence type="ECO:0000256" key="8">
    <source>
        <dbReference type="ARBA" id="ARBA00023128"/>
    </source>
</evidence>
<evidence type="ECO:0000256" key="11">
    <source>
        <dbReference type="RuleBase" id="RU000488"/>
    </source>
</evidence>
<dbReference type="Pfam" id="PF00153">
    <property type="entry name" value="Mito_carr"/>
    <property type="match status" value="3"/>
</dbReference>
<evidence type="ECO:0000256" key="6">
    <source>
        <dbReference type="ARBA" id="ARBA00022792"/>
    </source>
</evidence>
<dbReference type="OrthoDB" id="756301at2759"/>
<dbReference type="PROSITE" id="PS50920">
    <property type="entry name" value="SOLCAR"/>
    <property type="match status" value="3"/>
</dbReference>
<keyword evidence="7" id="KW-1133">Transmembrane helix</keyword>
<accession>A0A2P6PDQ0</accession>
<dbReference type="InterPro" id="IPR018108">
    <property type="entry name" value="MCP_transmembrane"/>
</dbReference>
<dbReference type="InterPro" id="IPR023395">
    <property type="entry name" value="MCP_dom_sf"/>
</dbReference>
<organism evidence="12 13">
    <name type="scientific">Rosa chinensis</name>
    <name type="common">China rose</name>
    <dbReference type="NCBI Taxonomy" id="74649"/>
    <lineage>
        <taxon>Eukaryota</taxon>
        <taxon>Viridiplantae</taxon>
        <taxon>Streptophyta</taxon>
        <taxon>Embryophyta</taxon>
        <taxon>Tracheophyta</taxon>
        <taxon>Spermatophyta</taxon>
        <taxon>Magnoliopsida</taxon>
        <taxon>eudicotyledons</taxon>
        <taxon>Gunneridae</taxon>
        <taxon>Pentapetalae</taxon>
        <taxon>rosids</taxon>
        <taxon>fabids</taxon>
        <taxon>Rosales</taxon>
        <taxon>Rosaceae</taxon>
        <taxon>Rosoideae</taxon>
        <taxon>Rosoideae incertae sedis</taxon>
        <taxon>Rosa</taxon>
    </lineage>
</organism>
<keyword evidence="8" id="KW-0496">Mitochondrion</keyword>
<keyword evidence="5" id="KW-0677">Repeat</keyword>
<evidence type="ECO:0000256" key="10">
    <source>
        <dbReference type="PROSITE-ProRule" id="PRU00282"/>
    </source>
</evidence>
<keyword evidence="6" id="KW-0999">Mitochondrion inner membrane</keyword>
<evidence type="ECO:0000256" key="2">
    <source>
        <dbReference type="ARBA" id="ARBA00006375"/>
    </source>
</evidence>
<dbReference type="SUPFAM" id="SSF103506">
    <property type="entry name" value="Mitochondrial carrier"/>
    <property type="match status" value="1"/>
</dbReference>
<dbReference type="AlphaFoldDB" id="A0A2P6PDQ0"/>
<evidence type="ECO:0000313" key="12">
    <source>
        <dbReference type="EMBL" id="PRQ20048.1"/>
    </source>
</evidence>
<dbReference type="GO" id="GO:0022857">
    <property type="term" value="F:transmembrane transporter activity"/>
    <property type="evidence" value="ECO:0007669"/>
    <property type="project" value="UniProtKB-ARBA"/>
</dbReference>
<protein>
    <submittedName>
        <fullName evidence="12">Putative mitochondrial carrier protein</fullName>
    </submittedName>
</protein>
<evidence type="ECO:0000256" key="3">
    <source>
        <dbReference type="ARBA" id="ARBA00022448"/>
    </source>
</evidence>
<dbReference type="Gramene" id="PRQ20048">
    <property type="protein sequence ID" value="PRQ20048"/>
    <property type="gene ID" value="RchiOBHm_Chr7g0223901"/>
</dbReference>
<feature type="repeat" description="Solcar" evidence="10">
    <location>
        <begin position="113"/>
        <end position="201"/>
    </location>
</feature>
<dbReference type="Proteomes" id="UP000238479">
    <property type="component" value="Chromosome 7"/>
</dbReference>
<evidence type="ECO:0000256" key="1">
    <source>
        <dbReference type="ARBA" id="ARBA00004448"/>
    </source>
</evidence>